<accession>A0A8J6H316</accession>
<dbReference type="EMBL" id="JABDTM020031095">
    <property type="protein sequence ID" value="KAH0807208.1"/>
    <property type="molecule type" value="Genomic_DNA"/>
</dbReference>
<gene>
    <name evidence="1" type="ORF">GEV33_015583</name>
</gene>
<name>A0A8J6H316_TENMO</name>
<organism evidence="1 2">
    <name type="scientific">Tenebrio molitor</name>
    <name type="common">Yellow mealworm beetle</name>
    <dbReference type="NCBI Taxonomy" id="7067"/>
    <lineage>
        <taxon>Eukaryota</taxon>
        <taxon>Metazoa</taxon>
        <taxon>Ecdysozoa</taxon>
        <taxon>Arthropoda</taxon>
        <taxon>Hexapoda</taxon>
        <taxon>Insecta</taxon>
        <taxon>Pterygota</taxon>
        <taxon>Neoptera</taxon>
        <taxon>Endopterygota</taxon>
        <taxon>Coleoptera</taxon>
        <taxon>Polyphaga</taxon>
        <taxon>Cucujiformia</taxon>
        <taxon>Tenebrionidae</taxon>
        <taxon>Tenebrio</taxon>
    </lineage>
</organism>
<evidence type="ECO:0000313" key="2">
    <source>
        <dbReference type="Proteomes" id="UP000719412"/>
    </source>
</evidence>
<evidence type="ECO:0000313" key="1">
    <source>
        <dbReference type="EMBL" id="KAH0807208.1"/>
    </source>
</evidence>
<proteinExistence type="predicted"/>
<protein>
    <submittedName>
        <fullName evidence="1">Uncharacterized protein</fullName>
    </submittedName>
</protein>
<reference evidence="1" key="1">
    <citation type="journal article" date="2020" name="J Insects Food Feed">
        <title>The yellow mealworm (Tenebrio molitor) genome: a resource for the emerging insects as food and feed industry.</title>
        <authorList>
            <person name="Eriksson T."/>
            <person name="Andere A."/>
            <person name="Kelstrup H."/>
            <person name="Emery V."/>
            <person name="Picard C."/>
        </authorList>
    </citation>
    <scope>NUCLEOTIDE SEQUENCE</scope>
    <source>
        <strain evidence="1">Stoneville</strain>
        <tissue evidence="1">Whole head</tissue>
    </source>
</reference>
<keyword evidence="2" id="KW-1185">Reference proteome</keyword>
<dbReference type="Proteomes" id="UP000719412">
    <property type="component" value="Unassembled WGS sequence"/>
</dbReference>
<comment type="caution">
    <text evidence="1">The sequence shown here is derived from an EMBL/GenBank/DDBJ whole genome shotgun (WGS) entry which is preliminary data.</text>
</comment>
<dbReference type="AlphaFoldDB" id="A0A8J6H316"/>
<sequence length="97" mass="11434">MSRTTGSGRPFIRSARPMIWCGTVLKALDTSRHTGTRLWCWLFECRSNSLRICKLLKHPVSDTNPFWRTWNRTCSLSFWSIMPQYNRVRIELIVMGL</sequence>
<reference evidence="1" key="2">
    <citation type="submission" date="2021-08" db="EMBL/GenBank/DDBJ databases">
        <authorList>
            <person name="Eriksson T."/>
        </authorList>
    </citation>
    <scope>NUCLEOTIDE SEQUENCE</scope>
    <source>
        <strain evidence="1">Stoneville</strain>
        <tissue evidence="1">Whole head</tissue>
    </source>
</reference>